<dbReference type="SMART" id="SM00345">
    <property type="entry name" value="HTH_GNTR"/>
    <property type="match status" value="1"/>
</dbReference>
<evidence type="ECO:0000256" key="1">
    <source>
        <dbReference type="ARBA" id="ARBA00023015"/>
    </source>
</evidence>
<dbReference type="PROSITE" id="PS50949">
    <property type="entry name" value="HTH_GNTR"/>
    <property type="match status" value="1"/>
</dbReference>
<dbReference type="InterPro" id="IPR011711">
    <property type="entry name" value="GntR_C"/>
</dbReference>
<gene>
    <name evidence="6" type="ORF">SAMN05443248_8094</name>
</gene>
<dbReference type="PANTHER" id="PTHR43537:SF24">
    <property type="entry name" value="GLUCONATE OPERON TRANSCRIPTIONAL REPRESSOR"/>
    <property type="match status" value="1"/>
</dbReference>
<dbReference type="SMART" id="SM00895">
    <property type="entry name" value="FCD"/>
    <property type="match status" value="1"/>
</dbReference>
<dbReference type="CDD" id="cd07377">
    <property type="entry name" value="WHTH_GntR"/>
    <property type="match status" value="1"/>
</dbReference>
<dbReference type="GO" id="GO:0003677">
    <property type="term" value="F:DNA binding"/>
    <property type="evidence" value="ECO:0007669"/>
    <property type="project" value="UniProtKB-KW"/>
</dbReference>
<sequence>MTLTAVTSKRRLGEEHSPLRDQVVTELRQAILSGRLKPGERLVEGRLADELGVSRNPVREAIRALASEGLIEVTARRGAAVATMTEQEARETIELRALLEGQNARLAARRHDQQIIKRIEAVLNKGSAAVAAKRFEQLFDLNLLFHRELAAAGQNTVLGELLQKLRERTSMLFSPMDPGRQARSWEEHAAILRAIIDGDERRAATLAAEHVMRAGMDFLVGLNAGGEAPLFLLADQNNKRRESPSESGSGLRRPSQRNVSPANKKPPSGGAPQPSSRKRSSGSRPKPKATASP</sequence>
<dbReference type="EMBL" id="LT670817">
    <property type="protein sequence ID" value="SHI09094.1"/>
    <property type="molecule type" value="Genomic_DNA"/>
</dbReference>
<dbReference type="SUPFAM" id="SSF46785">
    <property type="entry name" value="Winged helix' DNA-binding domain"/>
    <property type="match status" value="1"/>
</dbReference>
<keyword evidence="3" id="KW-0804">Transcription</keyword>
<evidence type="ECO:0000259" key="5">
    <source>
        <dbReference type="PROSITE" id="PS50949"/>
    </source>
</evidence>
<dbReference type="PRINTS" id="PR00035">
    <property type="entry name" value="HTHGNTR"/>
</dbReference>
<dbReference type="RefSeq" id="WP_079606152.1">
    <property type="nucleotide sequence ID" value="NZ_LT670817.1"/>
</dbReference>
<dbReference type="Proteomes" id="UP000189796">
    <property type="component" value="Chromosome I"/>
</dbReference>
<evidence type="ECO:0000256" key="2">
    <source>
        <dbReference type="ARBA" id="ARBA00023125"/>
    </source>
</evidence>
<dbReference type="OrthoDB" id="7846328at2"/>
<feature type="region of interest" description="Disordered" evidence="4">
    <location>
        <begin position="234"/>
        <end position="293"/>
    </location>
</feature>
<organism evidence="6 7">
    <name type="scientific">Bradyrhizobium erythrophlei</name>
    <dbReference type="NCBI Taxonomy" id="1437360"/>
    <lineage>
        <taxon>Bacteria</taxon>
        <taxon>Pseudomonadati</taxon>
        <taxon>Pseudomonadota</taxon>
        <taxon>Alphaproteobacteria</taxon>
        <taxon>Hyphomicrobiales</taxon>
        <taxon>Nitrobacteraceae</taxon>
        <taxon>Bradyrhizobium</taxon>
    </lineage>
</organism>
<keyword evidence="2 6" id="KW-0238">DNA-binding</keyword>
<dbReference type="AlphaFoldDB" id="A0A1M5YB65"/>
<dbReference type="InterPro" id="IPR000524">
    <property type="entry name" value="Tscrpt_reg_HTH_GntR"/>
</dbReference>
<evidence type="ECO:0000256" key="4">
    <source>
        <dbReference type="SAM" id="MobiDB-lite"/>
    </source>
</evidence>
<dbReference type="InterPro" id="IPR036390">
    <property type="entry name" value="WH_DNA-bd_sf"/>
</dbReference>
<proteinExistence type="predicted"/>
<dbReference type="Pfam" id="PF00392">
    <property type="entry name" value="GntR"/>
    <property type="match status" value="1"/>
</dbReference>
<dbReference type="PANTHER" id="PTHR43537">
    <property type="entry name" value="TRANSCRIPTIONAL REGULATOR, GNTR FAMILY"/>
    <property type="match status" value="1"/>
</dbReference>
<dbReference type="GO" id="GO:0003700">
    <property type="term" value="F:DNA-binding transcription factor activity"/>
    <property type="evidence" value="ECO:0007669"/>
    <property type="project" value="InterPro"/>
</dbReference>
<dbReference type="InterPro" id="IPR036388">
    <property type="entry name" value="WH-like_DNA-bd_sf"/>
</dbReference>
<reference evidence="6 7" key="1">
    <citation type="submission" date="2016-11" db="EMBL/GenBank/DDBJ databases">
        <authorList>
            <person name="Jaros S."/>
            <person name="Januszkiewicz K."/>
            <person name="Wedrychowicz H."/>
        </authorList>
    </citation>
    <scope>NUCLEOTIDE SEQUENCE [LARGE SCALE GENOMIC DNA]</scope>
    <source>
        <strain evidence="6 7">GAS138</strain>
    </source>
</reference>
<feature type="compositionally biased region" description="Basic residues" evidence="4">
    <location>
        <begin position="276"/>
        <end position="287"/>
    </location>
</feature>
<accession>A0A1M5YB65</accession>
<evidence type="ECO:0000313" key="6">
    <source>
        <dbReference type="EMBL" id="SHI09094.1"/>
    </source>
</evidence>
<dbReference type="Gene3D" id="1.20.120.530">
    <property type="entry name" value="GntR ligand-binding domain-like"/>
    <property type="match status" value="1"/>
</dbReference>
<evidence type="ECO:0000256" key="3">
    <source>
        <dbReference type="ARBA" id="ARBA00023163"/>
    </source>
</evidence>
<feature type="domain" description="HTH gntR-type" evidence="5">
    <location>
        <begin position="17"/>
        <end position="84"/>
    </location>
</feature>
<dbReference type="InterPro" id="IPR008920">
    <property type="entry name" value="TF_FadR/GntR_C"/>
</dbReference>
<dbReference type="Gene3D" id="1.10.10.10">
    <property type="entry name" value="Winged helix-like DNA-binding domain superfamily/Winged helix DNA-binding domain"/>
    <property type="match status" value="1"/>
</dbReference>
<protein>
    <submittedName>
        <fullName evidence="6">DNA-binding transcriptional regulator, GntR family</fullName>
    </submittedName>
</protein>
<name>A0A1M5YB65_9BRAD</name>
<dbReference type="SUPFAM" id="SSF48008">
    <property type="entry name" value="GntR ligand-binding domain-like"/>
    <property type="match status" value="1"/>
</dbReference>
<keyword evidence="1" id="KW-0805">Transcription regulation</keyword>
<evidence type="ECO:0000313" key="7">
    <source>
        <dbReference type="Proteomes" id="UP000189796"/>
    </source>
</evidence>
<dbReference type="Pfam" id="PF07729">
    <property type="entry name" value="FCD"/>
    <property type="match status" value="1"/>
</dbReference>